<sequence>MLPNVRRSSLLRCEFLSPRFCQSHLVFLDASLPSLLSLISPRFSPPSFFCTIASRSSSPSEKCDKQPRRRSLPVRSAREQETTVKRARTETAAKRHPKKQKKQRNENEGKSSVGR</sequence>
<dbReference type="VEuPathDB" id="ToxoDB:TGDOM2_365420"/>
<name>A0A086JKJ1_TOXGO</name>
<accession>A0A086JKJ1</accession>
<evidence type="ECO:0000313" key="2">
    <source>
        <dbReference type="EMBL" id="KFG32659.1"/>
    </source>
</evidence>
<dbReference type="AlphaFoldDB" id="A0A086JKJ1"/>
<protein>
    <submittedName>
        <fullName evidence="2">Uncharacterized protein</fullName>
    </submittedName>
</protein>
<feature type="region of interest" description="Disordered" evidence="1">
    <location>
        <begin position="54"/>
        <end position="115"/>
    </location>
</feature>
<gene>
    <name evidence="2" type="ORF">TGDOM2_365420</name>
</gene>
<organism evidence="2 3">
    <name type="scientific">Toxoplasma gondii GAB2-2007-GAL-DOM2</name>
    <dbReference type="NCBI Taxonomy" id="1130820"/>
    <lineage>
        <taxon>Eukaryota</taxon>
        <taxon>Sar</taxon>
        <taxon>Alveolata</taxon>
        <taxon>Apicomplexa</taxon>
        <taxon>Conoidasida</taxon>
        <taxon>Coccidia</taxon>
        <taxon>Eucoccidiorida</taxon>
        <taxon>Eimeriorina</taxon>
        <taxon>Sarcocystidae</taxon>
        <taxon>Toxoplasma</taxon>
    </lineage>
</organism>
<dbReference type="EMBL" id="AHZU02001404">
    <property type="protein sequence ID" value="KFG32659.1"/>
    <property type="molecule type" value="Genomic_DNA"/>
</dbReference>
<dbReference type="Proteomes" id="UP000028837">
    <property type="component" value="Unassembled WGS sequence"/>
</dbReference>
<evidence type="ECO:0000313" key="3">
    <source>
        <dbReference type="Proteomes" id="UP000028837"/>
    </source>
</evidence>
<proteinExistence type="predicted"/>
<comment type="caution">
    <text evidence="2">The sequence shown here is derived from an EMBL/GenBank/DDBJ whole genome shotgun (WGS) entry which is preliminary data.</text>
</comment>
<reference evidence="2 3" key="1">
    <citation type="submission" date="2014-02" db="EMBL/GenBank/DDBJ databases">
        <authorList>
            <person name="Sibley D."/>
            <person name="Venepally P."/>
            <person name="Karamycheva S."/>
            <person name="Hadjithomas M."/>
            <person name="Khan A."/>
            <person name="Brunk B."/>
            <person name="Roos D."/>
            <person name="Caler E."/>
            <person name="Lorenzi H."/>
        </authorList>
    </citation>
    <scope>NUCLEOTIDE SEQUENCE [LARGE SCALE GENOMIC DNA]</scope>
    <source>
        <strain evidence="2 3">GAB2-2007-GAL-DOM2</strain>
    </source>
</reference>
<feature type="compositionally biased region" description="Basic and acidic residues" evidence="1">
    <location>
        <begin position="76"/>
        <end position="93"/>
    </location>
</feature>
<evidence type="ECO:0000256" key="1">
    <source>
        <dbReference type="SAM" id="MobiDB-lite"/>
    </source>
</evidence>